<feature type="compositionally biased region" description="Basic and acidic residues" evidence="3">
    <location>
        <begin position="65"/>
        <end position="79"/>
    </location>
</feature>
<dbReference type="InterPro" id="IPR018247">
    <property type="entry name" value="EF_Hand_1_Ca_BS"/>
</dbReference>
<dbReference type="OrthoDB" id="235971at2"/>
<dbReference type="KEGG" id="fmr:Fuma_01369"/>
<dbReference type="AlphaFoldDB" id="A0A1P8WCJ8"/>
<dbReference type="RefSeq" id="WP_077023485.1">
    <property type="nucleotide sequence ID" value="NZ_CP017641.1"/>
</dbReference>
<feature type="region of interest" description="Disordered" evidence="3">
    <location>
        <begin position="57"/>
        <end position="84"/>
    </location>
</feature>
<evidence type="ECO:0000256" key="2">
    <source>
        <dbReference type="SAM" id="Coils"/>
    </source>
</evidence>
<feature type="region of interest" description="Disordered" evidence="3">
    <location>
        <begin position="892"/>
        <end position="935"/>
    </location>
</feature>
<dbReference type="InterPro" id="IPR010131">
    <property type="entry name" value="MdtP/NodT-like"/>
</dbReference>
<name>A0A1P8WCJ8_9PLAN</name>
<reference evidence="4 5" key="1">
    <citation type="journal article" date="2016" name="Front. Microbiol.">
        <title>Fuerstia marisgermanicae gen. nov., sp. nov., an Unusual Member of the Phylum Planctomycetes from the German Wadden Sea.</title>
        <authorList>
            <person name="Kohn T."/>
            <person name="Heuer A."/>
            <person name="Jogler M."/>
            <person name="Vollmers J."/>
            <person name="Boedeker C."/>
            <person name="Bunk B."/>
            <person name="Rast P."/>
            <person name="Borchert D."/>
            <person name="Glockner I."/>
            <person name="Freese H.M."/>
            <person name="Klenk H.P."/>
            <person name="Overmann J."/>
            <person name="Kaster A.K."/>
            <person name="Rohde M."/>
            <person name="Wiegand S."/>
            <person name="Jogler C."/>
        </authorList>
    </citation>
    <scope>NUCLEOTIDE SEQUENCE [LARGE SCALE GENOMIC DNA]</scope>
    <source>
        <strain evidence="4 5">NH11</strain>
    </source>
</reference>
<evidence type="ECO:0000256" key="3">
    <source>
        <dbReference type="SAM" id="MobiDB-lite"/>
    </source>
</evidence>
<sequence length="935" mass="104754">MRISVTQSAWNRRIAGLLLAMMVLPAFSGCSRKFWREQAEGDTYRAISEKLTDERWQNPRMSLTPDKRSRFYDPYDPDKPPLPPDDPAAHQFMHCVDGKEHFKYWHATGDTVTVENPAWLEPYEVLLNSGNPVEGHELVEIPKVDLAAAVDLTYIHSREYQFQVEEVYLRALALTQQRFQLNTQFNLVPAGFGGANLSAGFPHNGGRNATLLNGLGVQQRLPAGGQFAVGVLNSITWRAGQGMGSAPSLGWSITQPLLNLAGRKVTLENLTQSERNLLYEVRDMARFRQVLFTNVANDYLRLQQSAQNIINAENNIRQIEQQIEVGRADDDREYRKLSVPLVDFPEDAEIPESLKDKVIYGDDFLTWLGVEITDEQKADLLAISDGSAFQAAAQELIQLRETETINLTVLQLVTRLNQQQNALKNSRRQLRDQLDAFKIRLGLPPNVELTIDDTFITPFELIDADLLAFVDKLNDFAKEQGPAMLPGSDVPGDVERSAPDFEQLKKYVATLVEIKDRITTELDQVKQDFVPVRDVLDATSPENLQPEKRLRAFGTVEERERVIHDVANDLRLYRLIAQKFEQISASLDIFNQTLQMESVDEVVKALDKDGDNLIAPSELPLDWNNLPSMSFQKITEKKTGEEFLGMVRDASMDMRERLVKIVAGLQVVQAGLRVEVIALNPFTLPGSDETPDLEEVVVIAINNRHDLMNARAAVMDSRRKVEIAANALMAKLDVTVGGQVDPDSGNNDSTNVTIDFKTPLNQVVARNVYNAALIDYQRDRRSYMSLEDSVKQSVRSSWRQLMVNKEQLEIDRQTVRISALQYDNVASGGGGGGGGNALNLLNALSSVLTAQNSLVSDWVSYESNRLNIFRDMGIMELDPNGVWEDEFYQLDDQPTSEDMPASSELFPELQSDTGLQSDATVTDPEPAIPVLPEIP</sequence>
<dbReference type="PANTHER" id="PTHR30203:SF33">
    <property type="entry name" value="BLR4455 PROTEIN"/>
    <property type="match status" value="1"/>
</dbReference>
<gene>
    <name evidence="4" type="ORF">Fuma_01369</name>
</gene>
<evidence type="ECO:0000256" key="1">
    <source>
        <dbReference type="ARBA" id="ARBA00007613"/>
    </source>
</evidence>
<feature type="coiled-coil region" evidence="2">
    <location>
        <begin position="409"/>
        <end position="440"/>
    </location>
</feature>
<keyword evidence="2" id="KW-0175">Coiled coil</keyword>
<accession>A0A1P8WCJ8</accession>
<dbReference type="STRING" id="1891926.Fuma_01369"/>
<evidence type="ECO:0000313" key="4">
    <source>
        <dbReference type="EMBL" id="APZ91778.1"/>
    </source>
</evidence>
<dbReference type="GO" id="GO:0015562">
    <property type="term" value="F:efflux transmembrane transporter activity"/>
    <property type="evidence" value="ECO:0007669"/>
    <property type="project" value="InterPro"/>
</dbReference>
<dbReference type="PROSITE" id="PS51257">
    <property type="entry name" value="PROKAR_LIPOPROTEIN"/>
    <property type="match status" value="1"/>
</dbReference>
<feature type="compositionally biased region" description="Pro residues" evidence="3">
    <location>
        <begin position="926"/>
        <end position="935"/>
    </location>
</feature>
<dbReference type="Proteomes" id="UP000187735">
    <property type="component" value="Chromosome"/>
</dbReference>
<feature type="coiled-coil region" evidence="2">
    <location>
        <begin position="302"/>
        <end position="329"/>
    </location>
</feature>
<dbReference type="Pfam" id="PF02321">
    <property type="entry name" value="OEP"/>
    <property type="match status" value="1"/>
</dbReference>
<dbReference type="SUPFAM" id="SSF56954">
    <property type="entry name" value="Outer membrane efflux proteins (OEP)"/>
    <property type="match status" value="2"/>
</dbReference>
<proteinExistence type="inferred from homology"/>
<comment type="similarity">
    <text evidence="1">Belongs to the outer membrane factor (OMF) (TC 1.B.17) family.</text>
</comment>
<dbReference type="InterPro" id="IPR003423">
    <property type="entry name" value="OMP_efflux"/>
</dbReference>
<dbReference type="PANTHER" id="PTHR30203">
    <property type="entry name" value="OUTER MEMBRANE CATION EFFLUX PROTEIN"/>
    <property type="match status" value="1"/>
</dbReference>
<keyword evidence="5" id="KW-1185">Reference proteome</keyword>
<evidence type="ECO:0000313" key="5">
    <source>
        <dbReference type="Proteomes" id="UP000187735"/>
    </source>
</evidence>
<dbReference type="EMBL" id="CP017641">
    <property type="protein sequence ID" value="APZ91778.1"/>
    <property type="molecule type" value="Genomic_DNA"/>
</dbReference>
<dbReference type="PROSITE" id="PS00018">
    <property type="entry name" value="EF_HAND_1"/>
    <property type="match status" value="1"/>
</dbReference>
<dbReference type="Gene3D" id="1.20.1600.10">
    <property type="entry name" value="Outer membrane efflux proteins (OEP)"/>
    <property type="match status" value="2"/>
</dbReference>
<protein>
    <submittedName>
        <fullName evidence="4">Type I secretion outer membrane protein, TolC family</fullName>
    </submittedName>
</protein>
<feature type="compositionally biased region" description="Polar residues" evidence="3">
    <location>
        <begin position="910"/>
        <end position="920"/>
    </location>
</feature>
<organism evidence="4 5">
    <name type="scientific">Fuerstiella marisgermanici</name>
    <dbReference type="NCBI Taxonomy" id="1891926"/>
    <lineage>
        <taxon>Bacteria</taxon>
        <taxon>Pseudomonadati</taxon>
        <taxon>Planctomycetota</taxon>
        <taxon>Planctomycetia</taxon>
        <taxon>Planctomycetales</taxon>
        <taxon>Planctomycetaceae</taxon>
        <taxon>Fuerstiella</taxon>
    </lineage>
</organism>